<comment type="caution">
    <text evidence="1">The sequence shown here is derived from an EMBL/GenBank/DDBJ whole genome shotgun (WGS) entry which is preliminary data.</text>
</comment>
<evidence type="ECO:0008006" key="3">
    <source>
        <dbReference type="Google" id="ProtNLM"/>
    </source>
</evidence>
<dbReference type="Proteomes" id="UP001596353">
    <property type="component" value="Unassembled WGS sequence"/>
</dbReference>
<sequence>MAWQKKSGYNQCSRVENLMDLWKTVIGPKLEARRVENQKAEAKIGAYILNRMTRLGRPIFERSA</sequence>
<accession>A0ABW2B8N8</accession>
<gene>
    <name evidence="1" type="ORF">ACFQFQ_25230</name>
</gene>
<proteinExistence type="predicted"/>
<reference evidence="2" key="1">
    <citation type="journal article" date="2019" name="Int. J. Syst. Evol. Microbiol.">
        <title>The Global Catalogue of Microorganisms (GCM) 10K type strain sequencing project: providing services to taxonomists for standard genome sequencing and annotation.</title>
        <authorList>
            <consortium name="The Broad Institute Genomics Platform"/>
            <consortium name="The Broad Institute Genome Sequencing Center for Infectious Disease"/>
            <person name="Wu L."/>
            <person name="Ma J."/>
        </authorList>
    </citation>
    <scope>NUCLEOTIDE SEQUENCE [LARGE SCALE GENOMIC DNA]</scope>
    <source>
        <strain evidence="2">CCUG 66188</strain>
    </source>
</reference>
<organism evidence="1 2">
    <name type="scientific">Sulfitobacter porphyrae</name>
    <dbReference type="NCBI Taxonomy" id="1246864"/>
    <lineage>
        <taxon>Bacteria</taxon>
        <taxon>Pseudomonadati</taxon>
        <taxon>Pseudomonadota</taxon>
        <taxon>Alphaproteobacteria</taxon>
        <taxon>Rhodobacterales</taxon>
        <taxon>Roseobacteraceae</taxon>
        <taxon>Sulfitobacter</taxon>
    </lineage>
</organism>
<name>A0ABW2B8N8_9RHOB</name>
<dbReference type="EMBL" id="JBHSWG010000003">
    <property type="protein sequence ID" value="MFC6762064.1"/>
    <property type="molecule type" value="Genomic_DNA"/>
</dbReference>
<evidence type="ECO:0000313" key="2">
    <source>
        <dbReference type="Proteomes" id="UP001596353"/>
    </source>
</evidence>
<keyword evidence="2" id="KW-1185">Reference proteome</keyword>
<evidence type="ECO:0000313" key="1">
    <source>
        <dbReference type="EMBL" id="MFC6762064.1"/>
    </source>
</evidence>
<protein>
    <recommendedName>
        <fullName evidence="3">Transposase</fullName>
    </recommendedName>
</protein>